<dbReference type="SUPFAM" id="SSF52172">
    <property type="entry name" value="CheY-like"/>
    <property type="match status" value="1"/>
</dbReference>
<evidence type="ECO:0000256" key="2">
    <source>
        <dbReference type="PROSITE-ProRule" id="PRU00169"/>
    </source>
</evidence>
<dbReference type="PANTHER" id="PTHR44591:SF3">
    <property type="entry name" value="RESPONSE REGULATORY DOMAIN-CONTAINING PROTEIN"/>
    <property type="match status" value="1"/>
</dbReference>
<dbReference type="SUPFAM" id="SSF160246">
    <property type="entry name" value="EspE N-terminal domain-like"/>
    <property type="match status" value="1"/>
</dbReference>
<dbReference type="InterPro" id="IPR050595">
    <property type="entry name" value="Bact_response_regulator"/>
</dbReference>
<dbReference type="PANTHER" id="PTHR44591">
    <property type="entry name" value="STRESS RESPONSE REGULATOR PROTEIN 1"/>
    <property type="match status" value="1"/>
</dbReference>
<comment type="caution">
    <text evidence="4">The sequence shown here is derived from an EMBL/GenBank/DDBJ whole genome shotgun (WGS) entry which is preliminary data.</text>
</comment>
<feature type="modified residue" description="4-aspartylphosphate" evidence="2">
    <location>
        <position position="56"/>
    </location>
</feature>
<dbReference type="EMBL" id="JAQNDK010000005">
    <property type="protein sequence ID" value="MDC0683704.1"/>
    <property type="molecule type" value="Genomic_DNA"/>
</dbReference>
<reference evidence="4 5" key="1">
    <citation type="submission" date="2023-01" db="EMBL/GenBank/DDBJ databases">
        <title>Minimal conservation of predation-associated metabolite biosynthetic gene clusters underscores biosynthetic potential of Myxococcota including descriptions for ten novel species: Archangium lansinium sp. nov., Myxococcus landrumus sp. nov., Nannocystis bai.</title>
        <authorList>
            <person name="Ahearne A."/>
            <person name="Stevens C."/>
            <person name="Dowd S."/>
        </authorList>
    </citation>
    <scope>NUCLEOTIDE SEQUENCE [LARGE SCALE GENOMIC DNA]</scope>
    <source>
        <strain evidence="4 5">WIWO2</strain>
    </source>
</reference>
<dbReference type="Gene3D" id="3.40.50.2300">
    <property type="match status" value="1"/>
</dbReference>
<dbReference type="SMART" id="SM00448">
    <property type="entry name" value="REC"/>
    <property type="match status" value="1"/>
</dbReference>
<sequence>MASPARVLVVDDSPTILKVVSAILARNGFDPTVARDGLAGIELVKKGPKYDLVLLDFVMPRMNGYAFCRELRSNPSHRNVPVVLMSAKGDKLRGQFVQQTGAVDAITKPFDARALVAVIEGALSKAAEGRARPVPEGAKMPDEDTIAESVRPSLLARSMRQRAGAEFAQQLSTVMTPAIMSLSIEARTNEAAVMQAVARVMTSEVVSKLTLTLRDLDDTPADAKEVMSGDVSAIPLAEILQLLQMQRQTGVLRVTTNRASVTISLRQGLIDLVQARNSSDEFKLGRYFIERGLLTRERLEALLRAKRPHALLGQVLVEAGVATNDDLIAVLERQSSELIYEVLRWPYGRFSFTREPFRPEVEQAHLGLPVSALVLEGFRRVDEWRLMEGTINFDQVVVVDQVALDGVGSGKLTRIEQLVLGAVNGSRTVNEVIKESAVGSFDAIKTIYQFLQSRVLRTRAA</sequence>
<keyword evidence="5" id="KW-1185">Reference proteome</keyword>
<dbReference type="PROSITE" id="PS50110">
    <property type="entry name" value="RESPONSE_REGULATORY"/>
    <property type="match status" value="1"/>
</dbReference>
<organism evidence="4 5">
    <name type="scientific">Sorangium atrum</name>
    <dbReference type="NCBI Taxonomy" id="2995308"/>
    <lineage>
        <taxon>Bacteria</taxon>
        <taxon>Pseudomonadati</taxon>
        <taxon>Myxococcota</taxon>
        <taxon>Polyangia</taxon>
        <taxon>Polyangiales</taxon>
        <taxon>Polyangiaceae</taxon>
        <taxon>Sorangium</taxon>
    </lineage>
</organism>
<dbReference type="Pfam" id="PF14332">
    <property type="entry name" value="DUF4388"/>
    <property type="match status" value="1"/>
</dbReference>
<dbReference type="InterPro" id="IPR037257">
    <property type="entry name" value="T2SS_E_N_sf"/>
</dbReference>
<accession>A0ABT5CB95</accession>
<dbReference type="Proteomes" id="UP001217485">
    <property type="component" value="Unassembled WGS sequence"/>
</dbReference>
<evidence type="ECO:0000313" key="5">
    <source>
        <dbReference type="Proteomes" id="UP001217485"/>
    </source>
</evidence>
<protein>
    <submittedName>
        <fullName evidence="4">Response regulator</fullName>
    </submittedName>
</protein>
<name>A0ABT5CB95_9BACT</name>
<keyword evidence="1 2" id="KW-0597">Phosphoprotein</keyword>
<dbReference type="Pfam" id="PF00072">
    <property type="entry name" value="Response_reg"/>
    <property type="match status" value="1"/>
</dbReference>
<gene>
    <name evidence="4" type="ORF">POL72_38605</name>
</gene>
<dbReference type="RefSeq" id="WP_272101862.1">
    <property type="nucleotide sequence ID" value="NZ_JAQNDK010000005.1"/>
</dbReference>
<proteinExistence type="predicted"/>
<dbReference type="InterPro" id="IPR001789">
    <property type="entry name" value="Sig_transdc_resp-reg_receiver"/>
</dbReference>
<dbReference type="InterPro" id="IPR025497">
    <property type="entry name" value="PatA-like_N"/>
</dbReference>
<dbReference type="InterPro" id="IPR011006">
    <property type="entry name" value="CheY-like_superfamily"/>
</dbReference>
<evidence type="ECO:0000256" key="1">
    <source>
        <dbReference type="ARBA" id="ARBA00022553"/>
    </source>
</evidence>
<feature type="domain" description="Response regulatory" evidence="3">
    <location>
        <begin position="6"/>
        <end position="123"/>
    </location>
</feature>
<evidence type="ECO:0000313" key="4">
    <source>
        <dbReference type="EMBL" id="MDC0683704.1"/>
    </source>
</evidence>
<evidence type="ECO:0000259" key="3">
    <source>
        <dbReference type="PROSITE" id="PS50110"/>
    </source>
</evidence>